<comment type="subcellular location">
    <subcellularLocation>
        <location evidence="1">Cell outer membrane</location>
        <topology evidence="1">Multi-pass membrane protein</topology>
    </subcellularLocation>
</comment>
<accession>A0A2C8F697</accession>
<dbReference type="GO" id="GO:0015483">
    <property type="term" value="F:long-chain fatty acid transporting porin activity"/>
    <property type="evidence" value="ECO:0007669"/>
    <property type="project" value="TreeGrafter"/>
</dbReference>
<dbReference type="SUPFAM" id="SSF56935">
    <property type="entry name" value="Porins"/>
    <property type="match status" value="1"/>
</dbReference>
<evidence type="ECO:0008006" key="11">
    <source>
        <dbReference type="Google" id="ProtNLM"/>
    </source>
</evidence>
<keyword evidence="4" id="KW-0812">Transmembrane</keyword>
<dbReference type="KEGG" id="pprf:DPRO_1232"/>
<keyword evidence="3" id="KW-1134">Transmembrane beta strand</keyword>
<keyword evidence="6" id="KW-0472">Membrane</keyword>
<evidence type="ECO:0000256" key="4">
    <source>
        <dbReference type="ARBA" id="ARBA00022692"/>
    </source>
</evidence>
<dbReference type="RefSeq" id="WP_097011245.1">
    <property type="nucleotide sequence ID" value="NZ_LT907975.1"/>
</dbReference>
<dbReference type="OrthoDB" id="9922at2"/>
<dbReference type="PANTHER" id="PTHR35093:SF8">
    <property type="entry name" value="OUTER MEMBRANE PROTEIN NMB0088-RELATED"/>
    <property type="match status" value="1"/>
</dbReference>
<proteinExistence type="inferred from homology"/>
<dbReference type="Pfam" id="PF03349">
    <property type="entry name" value="Toluene_X"/>
    <property type="match status" value="1"/>
</dbReference>
<evidence type="ECO:0000313" key="10">
    <source>
        <dbReference type="Proteomes" id="UP000219215"/>
    </source>
</evidence>
<dbReference type="AlphaFoldDB" id="A0A2C8F697"/>
<keyword evidence="5 8" id="KW-0732">Signal</keyword>
<feature type="chain" id="PRO_5012361109" description="Membrane protein involved in aromatic hydrocarbon degradation" evidence="8">
    <location>
        <begin position="24"/>
        <end position="410"/>
    </location>
</feature>
<keyword evidence="10" id="KW-1185">Reference proteome</keyword>
<protein>
    <recommendedName>
        <fullName evidence="11">Membrane protein involved in aromatic hydrocarbon degradation</fullName>
    </recommendedName>
</protein>
<name>A0A2C8F697_9BACT</name>
<dbReference type="PANTHER" id="PTHR35093">
    <property type="entry name" value="OUTER MEMBRANE PROTEIN NMB0088-RELATED"/>
    <property type="match status" value="1"/>
</dbReference>
<gene>
    <name evidence="9" type="ORF">DPRO_1232</name>
</gene>
<dbReference type="GO" id="GO:0009279">
    <property type="term" value="C:cell outer membrane"/>
    <property type="evidence" value="ECO:0007669"/>
    <property type="project" value="UniProtKB-SubCell"/>
</dbReference>
<keyword evidence="7" id="KW-0998">Cell outer membrane</keyword>
<dbReference type="Gene3D" id="2.40.160.60">
    <property type="entry name" value="Outer membrane protein transport protein (OMPP1/FadL/TodX)"/>
    <property type="match status" value="1"/>
</dbReference>
<evidence type="ECO:0000256" key="8">
    <source>
        <dbReference type="SAM" id="SignalP"/>
    </source>
</evidence>
<evidence type="ECO:0000313" key="9">
    <source>
        <dbReference type="EMBL" id="SOB58119.1"/>
    </source>
</evidence>
<dbReference type="EMBL" id="LT907975">
    <property type="protein sequence ID" value="SOB58119.1"/>
    <property type="molecule type" value="Genomic_DNA"/>
</dbReference>
<feature type="signal peptide" evidence="8">
    <location>
        <begin position="1"/>
        <end position="23"/>
    </location>
</feature>
<dbReference type="InterPro" id="IPR005017">
    <property type="entry name" value="OMPP1/FadL/TodX"/>
</dbReference>
<evidence type="ECO:0000256" key="3">
    <source>
        <dbReference type="ARBA" id="ARBA00022452"/>
    </source>
</evidence>
<evidence type="ECO:0000256" key="2">
    <source>
        <dbReference type="ARBA" id="ARBA00008163"/>
    </source>
</evidence>
<dbReference type="Proteomes" id="UP000219215">
    <property type="component" value="Chromosome DPRO"/>
</dbReference>
<comment type="similarity">
    <text evidence="2">Belongs to the OmpP1/FadL family.</text>
</comment>
<evidence type="ECO:0000256" key="6">
    <source>
        <dbReference type="ARBA" id="ARBA00023136"/>
    </source>
</evidence>
<sequence length="410" mass="45532">MKRASVLVYCSLFICLLASTAHAGGFALYEWGSRAIGMGTANIATGTDASVVAYNPALMTQFDSAQVMTGVAAITPQIDVNITDNGGGLGAVGNNTTESQTFMVPHAYYVQPLTDRVTAGVGVFTRYGLGMRYDDDWGGRYLLQEVLLESYSMNPSLAFKVNDNFSFAFGVEVMQGSMKLDRAIPVPFPAYSTASIEVEGTSVGGNIALDYKFNDQWNVGFQYRTPTDFAGYGDVNNDYIGSDHVKVSATFPSSYNLGLGYRPTEDLTFEFSVIHTRWEYFDKMKYNYGGDNPNYEDSETDFYYKNTWRFQLGAEYWLTDMFALRGGYVYDQTPTRHEHASVMLPANDRNLFSLGLGFKGDHWFVDAAGMYIVTKERHGITYEASDTATYSYDFKNGSTTIFSLSGGYQF</sequence>
<reference evidence="10" key="1">
    <citation type="submission" date="2017-09" db="EMBL/GenBank/DDBJ databases">
        <authorList>
            <person name="Regsiter A."/>
            <person name="William W."/>
        </authorList>
    </citation>
    <scope>NUCLEOTIDE SEQUENCE [LARGE SCALE GENOMIC DNA]</scope>
    <source>
        <strain evidence="10">500-1</strain>
    </source>
</reference>
<organism evidence="9 10">
    <name type="scientific">Pseudodesulfovibrio profundus</name>
    <dbReference type="NCBI Taxonomy" id="57320"/>
    <lineage>
        <taxon>Bacteria</taxon>
        <taxon>Pseudomonadati</taxon>
        <taxon>Thermodesulfobacteriota</taxon>
        <taxon>Desulfovibrionia</taxon>
        <taxon>Desulfovibrionales</taxon>
        <taxon>Desulfovibrionaceae</taxon>
    </lineage>
</organism>
<evidence type="ECO:0000256" key="7">
    <source>
        <dbReference type="ARBA" id="ARBA00023237"/>
    </source>
</evidence>
<evidence type="ECO:0000256" key="1">
    <source>
        <dbReference type="ARBA" id="ARBA00004571"/>
    </source>
</evidence>
<evidence type="ECO:0000256" key="5">
    <source>
        <dbReference type="ARBA" id="ARBA00022729"/>
    </source>
</evidence>